<evidence type="ECO:0000313" key="4">
    <source>
        <dbReference type="EMBL" id="SFC04852.1"/>
    </source>
</evidence>
<dbReference type="Proteomes" id="UP000199058">
    <property type="component" value="Unassembled WGS sequence"/>
</dbReference>
<evidence type="ECO:0000259" key="3">
    <source>
        <dbReference type="Pfam" id="PF22055"/>
    </source>
</evidence>
<dbReference type="RefSeq" id="WP_091960920.1">
    <property type="nucleotide sequence ID" value="NZ_FOLH01000002.1"/>
</dbReference>
<gene>
    <name evidence="4" type="ORF">SAMN05660443_1314</name>
</gene>
<dbReference type="NCBIfam" id="NF041859">
    <property type="entry name" value="silencer_MvaTU"/>
    <property type="match status" value="1"/>
</dbReference>
<keyword evidence="5" id="KW-1185">Reference proteome</keyword>
<organism evidence="4 5">
    <name type="scientific">Marinospirillum celere</name>
    <dbReference type="NCBI Taxonomy" id="1122252"/>
    <lineage>
        <taxon>Bacteria</taxon>
        <taxon>Pseudomonadati</taxon>
        <taxon>Pseudomonadota</taxon>
        <taxon>Gammaproteobacteria</taxon>
        <taxon>Oceanospirillales</taxon>
        <taxon>Oceanospirillaceae</taxon>
        <taxon>Marinospirillum</taxon>
    </lineage>
</organism>
<name>A0A1I1G0L5_9GAMM</name>
<proteinExistence type="predicted"/>
<feature type="domain" description="MvaT DNA-binding" evidence="3">
    <location>
        <begin position="79"/>
        <end position="115"/>
    </location>
</feature>
<evidence type="ECO:0000313" key="5">
    <source>
        <dbReference type="Proteomes" id="UP000199058"/>
    </source>
</evidence>
<dbReference type="CDD" id="cd16170">
    <property type="entry name" value="MvaT_DBD"/>
    <property type="match status" value="1"/>
</dbReference>
<dbReference type="EMBL" id="FOLH01000002">
    <property type="protein sequence ID" value="SFC04852.1"/>
    <property type="molecule type" value="Genomic_DNA"/>
</dbReference>
<dbReference type="OrthoDB" id="6367018at2"/>
<dbReference type="InterPro" id="IPR035616">
    <property type="entry name" value="MvaT_DBD"/>
</dbReference>
<evidence type="ECO:0000256" key="2">
    <source>
        <dbReference type="SAM" id="MobiDB-lite"/>
    </source>
</evidence>
<protein>
    <recommendedName>
        <fullName evidence="3">MvaT DNA-binding domain-containing protein</fullName>
    </recommendedName>
</protein>
<dbReference type="STRING" id="1122252.SAMN05660443_1314"/>
<accession>A0A1I1G0L5</accession>
<reference evidence="4 5" key="1">
    <citation type="submission" date="2016-10" db="EMBL/GenBank/DDBJ databases">
        <authorList>
            <person name="de Groot N.N."/>
        </authorList>
    </citation>
    <scope>NUCLEOTIDE SEQUENCE [LARGE SCALE GENOMIC DNA]</scope>
    <source>
        <strain evidence="4 5">DSM 18438</strain>
    </source>
</reference>
<sequence>MSILASYREKEELMRKLQDELRKMEENTQLKKELTFKQEIEAVLDKHQRSVKDLAEIFGLGQEAAKTSGRGNRRTRKLKVYVHPKTGERIETRGGNQKQLKEWKAEHGSETVEGWVVEERD</sequence>
<feature type="compositionally biased region" description="Basic and acidic residues" evidence="2">
    <location>
        <begin position="99"/>
        <end position="110"/>
    </location>
</feature>
<evidence type="ECO:0000256" key="1">
    <source>
        <dbReference type="SAM" id="Coils"/>
    </source>
</evidence>
<keyword evidence="1" id="KW-0175">Coiled coil</keyword>
<feature type="region of interest" description="Disordered" evidence="2">
    <location>
        <begin position="93"/>
        <end position="121"/>
    </location>
</feature>
<dbReference type="Pfam" id="PF22055">
    <property type="entry name" value="MvaT_DBD"/>
    <property type="match status" value="1"/>
</dbReference>
<dbReference type="AlphaFoldDB" id="A0A1I1G0L5"/>
<feature type="coiled-coil region" evidence="1">
    <location>
        <begin position="7"/>
        <end position="57"/>
    </location>
</feature>